<reference evidence="1 2" key="1">
    <citation type="submission" date="2019-12" db="EMBL/GenBank/DDBJ databases">
        <title>Genomic-based taxomic classification of the family Erythrobacteraceae.</title>
        <authorList>
            <person name="Xu L."/>
        </authorList>
    </citation>
    <scope>NUCLEOTIDE SEQUENCE [LARGE SCALE GENOMIC DNA]</scope>
    <source>
        <strain evidence="1 2">KCTC 42453</strain>
    </source>
</reference>
<evidence type="ECO:0000313" key="1">
    <source>
        <dbReference type="EMBL" id="MXP44672.1"/>
    </source>
</evidence>
<name>A0A845B571_9SPHN</name>
<proteinExistence type="predicted"/>
<dbReference type="EMBL" id="WTYL01000002">
    <property type="protein sequence ID" value="MXP44672.1"/>
    <property type="molecule type" value="Genomic_DNA"/>
</dbReference>
<keyword evidence="2" id="KW-1185">Reference proteome</keyword>
<gene>
    <name evidence="1" type="ORF">GRI65_09415</name>
</gene>
<dbReference type="Gene3D" id="1.25.40.10">
    <property type="entry name" value="Tetratricopeptide repeat domain"/>
    <property type="match status" value="1"/>
</dbReference>
<evidence type="ECO:0000313" key="2">
    <source>
        <dbReference type="Proteomes" id="UP000431922"/>
    </source>
</evidence>
<protein>
    <recommendedName>
        <fullName evidence="3">Tetratricopeptide repeat protein</fullName>
    </recommendedName>
</protein>
<accession>A0A845B571</accession>
<dbReference type="SUPFAM" id="SSF48452">
    <property type="entry name" value="TPR-like"/>
    <property type="match status" value="1"/>
</dbReference>
<dbReference type="OrthoDB" id="7566477at2"/>
<evidence type="ECO:0008006" key="3">
    <source>
        <dbReference type="Google" id="ProtNLM"/>
    </source>
</evidence>
<dbReference type="AlphaFoldDB" id="A0A845B571"/>
<organism evidence="1 2">
    <name type="scientific">Allopontixanthobacter sediminis</name>
    <dbReference type="NCBI Taxonomy" id="1689985"/>
    <lineage>
        <taxon>Bacteria</taxon>
        <taxon>Pseudomonadati</taxon>
        <taxon>Pseudomonadota</taxon>
        <taxon>Alphaproteobacteria</taxon>
        <taxon>Sphingomonadales</taxon>
        <taxon>Erythrobacteraceae</taxon>
        <taxon>Allopontixanthobacter</taxon>
    </lineage>
</organism>
<sequence length="283" mass="29782">MSLLLAALLQVGAAPGTQPVSPVPDELWEQRRLNREATEQREDAASVTDNRLAKCAALIEIDPAAARTEASNWLETDGLEQKSDAAQCLGMAEVQLGQWENAIAAFIRGRDVALPGASKTRAQLGAMAGNAQLAVGDTAASLATLEQADRDAGLAGNEVLKGEIALDRARALVALGRLDDAQSALTLARTALPYNPQAWLLSATLSRRLDTLDDAQRFIEEAALLAPTDPEIGLEAGVIAVLGGRDDAARRSWTSVVELSPGSPLAQTARSYLAQLGEVGQTE</sequence>
<comment type="caution">
    <text evidence="1">The sequence shown here is derived from an EMBL/GenBank/DDBJ whole genome shotgun (WGS) entry which is preliminary data.</text>
</comment>
<dbReference type="Proteomes" id="UP000431922">
    <property type="component" value="Unassembled WGS sequence"/>
</dbReference>
<dbReference type="InterPro" id="IPR011990">
    <property type="entry name" value="TPR-like_helical_dom_sf"/>
</dbReference>
<dbReference type="RefSeq" id="WP_160756241.1">
    <property type="nucleotide sequence ID" value="NZ_WTYL01000002.1"/>
</dbReference>